<evidence type="ECO:0000256" key="1">
    <source>
        <dbReference type="SAM" id="MobiDB-lite"/>
    </source>
</evidence>
<gene>
    <name evidence="2" type="ORF">Tco_0624874</name>
</gene>
<name>A0ABQ4WF59_9ASTR</name>
<dbReference type="EMBL" id="BQNB010008591">
    <property type="protein sequence ID" value="GJS51512.1"/>
    <property type="molecule type" value="Genomic_DNA"/>
</dbReference>
<reference evidence="2" key="1">
    <citation type="journal article" date="2022" name="Int. J. Mol. Sci.">
        <title>Draft Genome of Tanacetum Coccineum: Genomic Comparison of Closely Related Tanacetum-Family Plants.</title>
        <authorList>
            <person name="Yamashiro T."/>
            <person name="Shiraishi A."/>
            <person name="Nakayama K."/>
            <person name="Satake H."/>
        </authorList>
    </citation>
    <scope>NUCLEOTIDE SEQUENCE</scope>
</reference>
<comment type="caution">
    <text evidence="2">The sequence shown here is derived from an EMBL/GenBank/DDBJ whole genome shotgun (WGS) entry which is preliminary data.</text>
</comment>
<accession>A0ABQ4WF59</accession>
<keyword evidence="3" id="KW-1185">Reference proteome</keyword>
<evidence type="ECO:0008006" key="4">
    <source>
        <dbReference type="Google" id="ProtNLM"/>
    </source>
</evidence>
<feature type="compositionally biased region" description="Acidic residues" evidence="1">
    <location>
        <begin position="634"/>
        <end position="646"/>
    </location>
</feature>
<dbReference type="Proteomes" id="UP001151760">
    <property type="component" value="Unassembled WGS sequence"/>
</dbReference>
<feature type="region of interest" description="Disordered" evidence="1">
    <location>
        <begin position="627"/>
        <end position="646"/>
    </location>
</feature>
<evidence type="ECO:0000313" key="3">
    <source>
        <dbReference type="Proteomes" id="UP001151760"/>
    </source>
</evidence>
<sequence length="708" mass="79530">MPKDNVVDKIRIIVIPNEAEDVNLLMKDKAETSSIMGNPGHRLCAQVGSEDGMPFHTQACRSTPDGCFVCCAEAHNANLVCPDRRQTVFTYVLSRVSNSYFLHDLANLSLLKMGSAITYDCTGEAHIWRRVISEICKLLGHSLVAAVRFLLQPILTNSRLPRDILCSLVKTGTEPIKSDWPHMAKIYKLGWSFEASSHHVVKFFLVDGTSHSLTSMWDQAEKCFSCRCPKLHLLRIACIAHQVKWKVSSMFGAIKIGASLSSIFQCLESSNAVMEKDELGFTWESGNLRGLHVFWAKLVQMTDSSFPNNVHSSKFELDGFMLDYGSFHYHARRIWNRETEGLVFVHGEQQQEQQLAKESGVVIAFQDLNGEVGIGGLDMTTPLSGSETFSLLWANISVRSCHLTSSFAVSDLHALTLVLEVQELELEQKLGSSSSRQCSDISFSSAHQDETSLGGKSSYLLWQQCFSSLGSSMKCGFLYEEVRITTGVFGGGRSRLHETEIDRYVFPVVAVLVSCCRLYEPQLRHALSHRAFVTEASYGSEWNGINTIITSLKALDEGLSSKNYVRKFLRALNPKWRPKVTTIEESKDFSSLALDELIGNLKVHEVVMEKDSENYRGKKERVKSIALKANKESSDDETSTSGSEDEEYVMAVRNFKNFFRRKGKFDRQPRGERSHFDKEMIRKERLTGNVLDAVIQIISLAVVQKHLV</sequence>
<evidence type="ECO:0000313" key="2">
    <source>
        <dbReference type="EMBL" id="GJS51512.1"/>
    </source>
</evidence>
<organism evidence="2 3">
    <name type="scientific">Tanacetum coccineum</name>
    <dbReference type="NCBI Taxonomy" id="301880"/>
    <lineage>
        <taxon>Eukaryota</taxon>
        <taxon>Viridiplantae</taxon>
        <taxon>Streptophyta</taxon>
        <taxon>Embryophyta</taxon>
        <taxon>Tracheophyta</taxon>
        <taxon>Spermatophyta</taxon>
        <taxon>Magnoliopsida</taxon>
        <taxon>eudicotyledons</taxon>
        <taxon>Gunneridae</taxon>
        <taxon>Pentapetalae</taxon>
        <taxon>asterids</taxon>
        <taxon>campanulids</taxon>
        <taxon>Asterales</taxon>
        <taxon>Asteraceae</taxon>
        <taxon>Asteroideae</taxon>
        <taxon>Anthemideae</taxon>
        <taxon>Anthemidinae</taxon>
        <taxon>Tanacetum</taxon>
    </lineage>
</organism>
<reference evidence="2" key="2">
    <citation type="submission" date="2022-01" db="EMBL/GenBank/DDBJ databases">
        <authorList>
            <person name="Yamashiro T."/>
            <person name="Shiraishi A."/>
            <person name="Satake H."/>
            <person name="Nakayama K."/>
        </authorList>
    </citation>
    <scope>NUCLEOTIDE SEQUENCE</scope>
</reference>
<proteinExistence type="predicted"/>
<protein>
    <recommendedName>
        <fullName evidence="4">UBN2 domain-containing protein</fullName>
    </recommendedName>
</protein>